<dbReference type="Proteomes" id="UP000003835">
    <property type="component" value="Unassembled WGS sequence"/>
</dbReference>
<proteinExistence type="predicted"/>
<reference evidence="1 2" key="1">
    <citation type="submission" date="2008-07" db="EMBL/GenBank/DDBJ databases">
        <authorList>
            <person name="Tandeau de Marsac N."/>
            <person name="Ferriera S."/>
            <person name="Johnson J."/>
            <person name="Kravitz S."/>
            <person name="Beeson K."/>
            <person name="Sutton G."/>
            <person name="Rogers Y.-H."/>
            <person name="Friedman R."/>
            <person name="Frazier M."/>
            <person name="Venter J.C."/>
        </authorList>
    </citation>
    <scope>NUCLEOTIDE SEQUENCE [LARGE SCALE GENOMIC DNA]</scope>
    <source>
        <strain evidence="1 2">PCC 7420</strain>
    </source>
</reference>
<dbReference type="HOGENOM" id="CLU_080104_0_0_3"/>
<dbReference type="RefSeq" id="WP_006098731.1">
    <property type="nucleotide sequence ID" value="NZ_DS989842.1"/>
</dbReference>
<evidence type="ECO:0000313" key="1">
    <source>
        <dbReference type="EMBL" id="EDX78298.1"/>
    </source>
</evidence>
<organism evidence="1 2">
    <name type="scientific">Coleofasciculus chthonoplastes PCC 7420</name>
    <dbReference type="NCBI Taxonomy" id="118168"/>
    <lineage>
        <taxon>Bacteria</taxon>
        <taxon>Bacillati</taxon>
        <taxon>Cyanobacteriota</taxon>
        <taxon>Cyanophyceae</taxon>
        <taxon>Coleofasciculales</taxon>
        <taxon>Coleofasciculaceae</taxon>
        <taxon>Coleofasciculus</taxon>
    </lineage>
</organism>
<protein>
    <submittedName>
        <fullName evidence="1">Uncharacterized protein</fullName>
    </submittedName>
</protein>
<name>B4VIH9_9CYAN</name>
<dbReference type="AlphaFoldDB" id="B4VIH9"/>
<dbReference type="EMBL" id="DS989842">
    <property type="protein sequence ID" value="EDX78298.1"/>
    <property type="molecule type" value="Genomic_DNA"/>
</dbReference>
<accession>B4VIH9</accession>
<evidence type="ECO:0000313" key="2">
    <source>
        <dbReference type="Proteomes" id="UP000003835"/>
    </source>
</evidence>
<keyword evidence="2" id="KW-1185">Reference proteome</keyword>
<dbReference type="eggNOG" id="ENOG5032S1Q">
    <property type="taxonomic scope" value="Bacteria"/>
</dbReference>
<gene>
    <name evidence="1" type="ORF">MC7420_8036</name>
</gene>
<dbReference type="OrthoDB" id="574524at2"/>
<sequence length="326" mass="37691">MKPLPPRFYKSPTAETTAQQALAEFGMTQLLSLIKHYRDIDFDASQMHLTDAEVNAIAKLFIQELTRSIDGKLIAGALNALRHGEEMETQHLVGAGLVTSGEKRNDNSETRPYTQFNTLPIPTPRYQEGDRVEWKTNKTDWGVILGRFYDYNHHHNQWMVYYIIQLSPDSPSAAWVTTDTASEADLEKMPDTVEPIENNGNPYRYPTHFPGAIQSQSVRSSTGRYNPRRRHNLRPINQREKYIIDLYCYCELGMTPRQFYSKWNVTYEQLSHICSRSLGTVQCWFKRGKGYYPPQPVDLRHLAILDFLLEHFEEIPQSLIKLLCSS</sequence>